<comment type="caution">
    <text evidence="3">The sequence shown here is derived from an EMBL/GenBank/DDBJ whole genome shotgun (WGS) entry which is preliminary data.</text>
</comment>
<protein>
    <submittedName>
        <fullName evidence="3">VanZ like family</fullName>
    </submittedName>
</protein>
<name>A0A0P8CTN0_9GAMM</name>
<gene>
    <name evidence="3" type="ORF">HLUCCX14_17570</name>
</gene>
<keyword evidence="1" id="KW-0472">Membrane</keyword>
<dbReference type="InterPro" id="IPR006976">
    <property type="entry name" value="VanZ-like"/>
</dbReference>
<dbReference type="AlphaFoldDB" id="A0A0P8CTN0"/>
<feature type="transmembrane region" description="Helical" evidence="1">
    <location>
        <begin position="48"/>
        <end position="66"/>
    </location>
</feature>
<feature type="domain" description="VanZ-like" evidence="2">
    <location>
        <begin position="41"/>
        <end position="115"/>
    </location>
</feature>
<evidence type="ECO:0000259" key="2">
    <source>
        <dbReference type="Pfam" id="PF04892"/>
    </source>
</evidence>
<keyword evidence="1" id="KW-0812">Transmembrane</keyword>
<evidence type="ECO:0000256" key="1">
    <source>
        <dbReference type="SAM" id="Phobius"/>
    </source>
</evidence>
<dbReference type="PANTHER" id="PTHR28008:SF1">
    <property type="entry name" value="DOMAIN PROTEIN, PUTATIVE (AFU_ORTHOLOGUE AFUA_3G10980)-RELATED"/>
    <property type="match status" value="1"/>
</dbReference>
<dbReference type="PANTHER" id="PTHR28008">
    <property type="entry name" value="DOMAIN PROTEIN, PUTATIVE (AFU_ORTHOLOGUE AFUA_3G10980)-RELATED"/>
    <property type="match status" value="1"/>
</dbReference>
<evidence type="ECO:0000313" key="3">
    <source>
        <dbReference type="EMBL" id="KPQ26660.1"/>
    </source>
</evidence>
<dbReference type="EMBL" id="LJZQ01000046">
    <property type="protein sequence ID" value="KPQ26660.1"/>
    <property type="molecule type" value="Genomic_DNA"/>
</dbReference>
<proteinExistence type="predicted"/>
<dbReference type="STRING" id="1305731.GCA_000934705_03343"/>
<dbReference type="OrthoDB" id="7376558at2"/>
<evidence type="ECO:0000313" key="4">
    <source>
        <dbReference type="Proteomes" id="UP000050416"/>
    </source>
</evidence>
<dbReference type="Pfam" id="PF04892">
    <property type="entry name" value="VanZ"/>
    <property type="match status" value="1"/>
</dbReference>
<accession>A0A0P8CTN0</accession>
<dbReference type="Proteomes" id="UP000050416">
    <property type="component" value="Unassembled WGS sequence"/>
</dbReference>
<reference evidence="3 4" key="1">
    <citation type="submission" date="2015-09" db="EMBL/GenBank/DDBJ databases">
        <title>Identification and resolution of microdiversity through metagenomic sequencing of parallel consortia.</title>
        <authorList>
            <person name="Nelson W.C."/>
            <person name="Romine M.F."/>
            <person name="Lindemann S.R."/>
        </authorList>
    </citation>
    <scope>NUCLEOTIDE SEQUENCE [LARGE SCALE GENOMIC DNA]</scope>
    <source>
        <strain evidence="3">HL-55</strain>
    </source>
</reference>
<sequence length="134" mass="14955">MPHPRNLIETLLRMRRLWQAALFISIAAILFLATTSASYPIPSSDNDKVNHIIAFIELTILTRLAWPRLSALWFAPALLSFGLMLEAVQATLPYRHFSMADVLADAFGIAIGMLPWPGLRIARQADLRDSPDSV</sequence>
<organism evidence="3 4">
    <name type="scientific">Marinobacter excellens HL-55</name>
    <dbReference type="NCBI Taxonomy" id="1305731"/>
    <lineage>
        <taxon>Bacteria</taxon>
        <taxon>Pseudomonadati</taxon>
        <taxon>Pseudomonadota</taxon>
        <taxon>Gammaproteobacteria</taxon>
        <taxon>Pseudomonadales</taxon>
        <taxon>Marinobacteraceae</taxon>
        <taxon>Marinobacter</taxon>
    </lineage>
</organism>
<feature type="transmembrane region" description="Helical" evidence="1">
    <location>
        <begin position="98"/>
        <end position="119"/>
    </location>
</feature>
<keyword evidence="1" id="KW-1133">Transmembrane helix</keyword>
<dbReference type="PATRIC" id="fig|1305731.5.peg.3470"/>
<feature type="transmembrane region" description="Helical" evidence="1">
    <location>
        <begin position="73"/>
        <end position="92"/>
    </location>
</feature>